<evidence type="ECO:0000256" key="16">
    <source>
        <dbReference type="ARBA" id="ARBA00047493"/>
    </source>
</evidence>
<keyword evidence="19" id="KW-1185">Reference proteome</keyword>
<protein>
    <recommendedName>
        <fullName evidence="17">Folylpolyglutamate synthase</fullName>
        <ecNumber evidence="17">6.3.2.17</ecNumber>
    </recommendedName>
    <alternativeName>
        <fullName evidence="17">Folylpoly-gamma-glutamate synthetase</fullName>
    </alternativeName>
    <alternativeName>
        <fullName evidence="17">Tetrahydrofolylpolyglutamate synthase</fullName>
    </alternativeName>
</protein>
<keyword evidence="6" id="KW-0963">Cytoplasm</keyword>
<dbReference type="NCBIfam" id="TIGR01499">
    <property type="entry name" value="folC"/>
    <property type="match status" value="1"/>
</dbReference>
<dbReference type="PANTHER" id="PTHR11136">
    <property type="entry name" value="FOLYLPOLYGLUTAMATE SYNTHASE-RELATED"/>
    <property type="match status" value="1"/>
</dbReference>
<sequence length="525" mass="58789">MQRALVQVSFSNWKNRSTRNTPFLKIMMSHSSASSLQSYEDTIKTLNSLQSTASSINEIINRNESPRQSNNLKDSLKYLQRCGVSLTEFENTIPVIHVSGTKGKGSTCALCESILRAHGYRTGLYTSPHLICVRERIRLDGLPMSHDEFSKYFWDVYNRLNNNKEHETDMPMYFKFLTVMAFYVFLSKKVDVAIIEVGIGGEMDCTNILRQTPIVGITSLGLDHTKILGDTLEEIAWQKAGIIKPGSLAFTVPNHSPSALEVLKKRAADKGVELMLVPELSDYGLDLSHLSLTIQLNASLAIQLTTAWMKLKYDSNGVSDKLNGMIAKIDKLTLQGIQNCSWNGRFQQIKRGRHKLYLDGAHTLESANLCARWFDSTAPKNCKRVLLFNTTRGRNPGNLLQHFVNCGISTALFCTNVLSQEPGKIPQDLINKRVTDSDGYQAMQHNLEAWRGLQNCHRDEASSRPSITAELSSHTFDTVEEAIAFIDKMDDVSCHVLVTGSIHLVGAVLTLVQRESNNYNSEIRL</sequence>
<dbReference type="PROSITE" id="PS01012">
    <property type="entry name" value="FOLYLPOLYGLU_SYNT_2"/>
    <property type="match status" value="1"/>
</dbReference>
<organism evidence="18 19">
    <name type="scientific">Nesidiocoris tenuis</name>
    <dbReference type="NCBI Taxonomy" id="355587"/>
    <lineage>
        <taxon>Eukaryota</taxon>
        <taxon>Metazoa</taxon>
        <taxon>Ecdysozoa</taxon>
        <taxon>Arthropoda</taxon>
        <taxon>Hexapoda</taxon>
        <taxon>Insecta</taxon>
        <taxon>Pterygota</taxon>
        <taxon>Neoptera</taxon>
        <taxon>Paraneoptera</taxon>
        <taxon>Hemiptera</taxon>
        <taxon>Heteroptera</taxon>
        <taxon>Panheteroptera</taxon>
        <taxon>Cimicomorpha</taxon>
        <taxon>Miridae</taxon>
        <taxon>Dicyphina</taxon>
        <taxon>Nesidiocoris</taxon>
    </lineage>
</organism>
<evidence type="ECO:0000256" key="17">
    <source>
        <dbReference type="PIRNR" id="PIRNR038895"/>
    </source>
</evidence>
<evidence type="ECO:0000256" key="8">
    <source>
        <dbReference type="ARBA" id="ARBA00022598"/>
    </source>
</evidence>
<evidence type="ECO:0000256" key="13">
    <source>
        <dbReference type="ARBA" id="ARBA00022842"/>
    </source>
</evidence>
<comment type="similarity">
    <text evidence="5 17">Belongs to the folylpolyglutamate synthase family.</text>
</comment>
<dbReference type="InterPro" id="IPR036565">
    <property type="entry name" value="Mur-like_cat_sf"/>
</dbReference>
<comment type="function">
    <text evidence="17">Catalyzes conversion of folates to polyglutamate derivatives allowing concentration of folate compounds in the cell and the intracellular retention of these cofactors, which are important substrates for most of the folate-dependent enzymes that are involved in one-carbon transfer reactions involved in purine, pyrimidine and amino acid synthesis.</text>
</comment>
<dbReference type="InterPro" id="IPR023600">
    <property type="entry name" value="Folylpolyglutamate_synth_euk"/>
</dbReference>
<comment type="subcellular location">
    <subcellularLocation>
        <location evidence="3">Cytoplasm</location>
    </subcellularLocation>
    <subcellularLocation>
        <location evidence="1">Mitochondrion inner membrane</location>
    </subcellularLocation>
    <subcellularLocation>
        <location evidence="2">Mitochondrion matrix</location>
    </subcellularLocation>
</comment>
<evidence type="ECO:0000313" key="19">
    <source>
        <dbReference type="Proteomes" id="UP001307889"/>
    </source>
</evidence>
<keyword evidence="14" id="KW-0496">Mitochondrion</keyword>
<keyword evidence="11" id="KW-0999">Mitochondrion inner membrane</keyword>
<evidence type="ECO:0000256" key="9">
    <source>
        <dbReference type="ARBA" id="ARBA00022723"/>
    </source>
</evidence>
<keyword evidence="13" id="KW-0460">Magnesium</keyword>
<evidence type="ECO:0000256" key="1">
    <source>
        <dbReference type="ARBA" id="ARBA00004273"/>
    </source>
</evidence>
<dbReference type="Gene3D" id="3.90.190.20">
    <property type="entry name" value="Mur ligase, C-terminal domain"/>
    <property type="match status" value="1"/>
</dbReference>
<comment type="cofactor">
    <cofactor evidence="17">
        <name>a monovalent cation</name>
        <dbReference type="ChEBI" id="CHEBI:60242"/>
    </cofactor>
    <text evidence="17">A monovalent cation.</text>
</comment>
<evidence type="ECO:0000313" key="18">
    <source>
        <dbReference type="EMBL" id="BES95505.1"/>
    </source>
</evidence>
<dbReference type="EMBL" id="AP028914">
    <property type="protein sequence ID" value="BES95505.1"/>
    <property type="molecule type" value="Genomic_DNA"/>
</dbReference>
<name>A0ABN7AX22_9HEMI</name>
<dbReference type="PROSITE" id="PS01011">
    <property type="entry name" value="FOLYLPOLYGLU_SYNT_1"/>
    <property type="match status" value="1"/>
</dbReference>
<dbReference type="InterPro" id="IPR036615">
    <property type="entry name" value="Mur_ligase_C_dom_sf"/>
</dbReference>
<dbReference type="PIRSF" id="PIRSF038895">
    <property type="entry name" value="FPGS"/>
    <property type="match status" value="1"/>
</dbReference>
<keyword evidence="9" id="KW-0479">Metal-binding</keyword>
<evidence type="ECO:0000256" key="5">
    <source>
        <dbReference type="ARBA" id="ARBA00008276"/>
    </source>
</evidence>
<dbReference type="SUPFAM" id="SSF53623">
    <property type="entry name" value="MurD-like peptide ligases, catalytic domain"/>
    <property type="match status" value="1"/>
</dbReference>
<dbReference type="SUPFAM" id="SSF53244">
    <property type="entry name" value="MurD-like peptide ligases, peptide-binding domain"/>
    <property type="match status" value="1"/>
</dbReference>
<accession>A0ABN7AX22</accession>
<evidence type="ECO:0000256" key="7">
    <source>
        <dbReference type="ARBA" id="ARBA00022563"/>
    </source>
</evidence>
<evidence type="ECO:0000256" key="2">
    <source>
        <dbReference type="ARBA" id="ARBA00004305"/>
    </source>
</evidence>
<dbReference type="InterPro" id="IPR018109">
    <property type="entry name" value="Folylpolyglutamate_synth_CS"/>
</dbReference>
<keyword evidence="10" id="KW-0547">Nucleotide-binding</keyword>
<keyword evidence="15" id="KW-0472">Membrane</keyword>
<reference evidence="18 19" key="1">
    <citation type="submission" date="2023-09" db="EMBL/GenBank/DDBJ databases">
        <title>Nesidiocoris tenuis whole genome shotgun sequence.</title>
        <authorList>
            <person name="Shibata T."/>
            <person name="Shimoda M."/>
            <person name="Kobayashi T."/>
            <person name="Uehara T."/>
        </authorList>
    </citation>
    <scope>NUCLEOTIDE SEQUENCE [LARGE SCALE GENOMIC DNA]</scope>
    <source>
        <strain evidence="18 19">Japan</strain>
    </source>
</reference>
<dbReference type="EC" id="6.3.2.17" evidence="17"/>
<keyword evidence="7 17" id="KW-0554">One-carbon metabolism</keyword>
<comment type="catalytic activity">
    <reaction evidence="16 17">
        <text>(6S)-5,6,7,8-tetrahydrofolyl-(gamma-L-Glu)(n) + L-glutamate + ATP = (6S)-5,6,7,8-tetrahydrofolyl-(gamma-L-Glu)(n+1) + ADP + phosphate + H(+)</text>
        <dbReference type="Rhea" id="RHEA:10580"/>
        <dbReference type="Rhea" id="RHEA-COMP:14738"/>
        <dbReference type="Rhea" id="RHEA-COMP:14740"/>
        <dbReference type="ChEBI" id="CHEBI:15378"/>
        <dbReference type="ChEBI" id="CHEBI:29985"/>
        <dbReference type="ChEBI" id="CHEBI:30616"/>
        <dbReference type="ChEBI" id="CHEBI:43474"/>
        <dbReference type="ChEBI" id="CHEBI:141005"/>
        <dbReference type="ChEBI" id="CHEBI:456216"/>
        <dbReference type="EC" id="6.3.2.17"/>
    </reaction>
</comment>
<dbReference type="Gene3D" id="3.40.1190.10">
    <property type="entry name" value="Mur-like, catalytic domain"/>
    <property type="match status" value="1"/>
</dbReference>
<evidence type="ECO:0000256" key="3">
    <source>
        <dbReference type="ARBA" id="ARBA00004496"/>
    </source>
</evidence>
<evidence type="ECO:0000256" key="15">
    <source>
        <dbReference type="ARBA" id="ARBA00023136"/>
    </source>
</evidence>
<evidence type="ECO:0000256" key="6">
    <source>
        <dbReference type="ARBA" id="ARBA00022490"/>
    </source>
</evidence>
<evidence type="ECO:0000256" key="4">
    <source>
        <dbReference type="ARBA" id="ARBA00005150"/>
    </source>
</evidence>
<proteinExistence type="inferred from homology"/>
<dbReference type="InterPro" id="IPR001645">
    <property type="entry name" value="Folylpolyglutamate_synth"/>
</dbReference>
<comment type="pathway">
    <text evidence="4 17">Cofactor biosynthesis; tetrahydrofolylpolyglutamate biosynthesis.</text>
</comment>
<gene>
    <name evidence="18" type="ORF">NTJ_08314</name>
</gene>
<keyword evidence="12" id="KW-0067">ATP-binding</keyword>
<evidence type="ECO:0000256" key="14">
    <source>
        <dbReference type="ARBA" id="ARBA00023128"/>
    </source>
</evidence>
<evidence type="ECO:0000256" key="10">
    <source>
        <dbReference type="ARBA" id="ARBA00022741"/>
    </source>
</evidence>
<dbReference type="PANTHER" id="PTHR11136:SF5">
    <property type="entry name" value="FOLYLPOLYGLUTAMATE SYNTHASE, MITOCHONDRIAL"/>
    <property type="match status" value="1"/>
</dbReference>
<keyword evidence="8 17" id="KW-0436">Ligase</keyword>
<dbReference type="Proteomes" id="UP001307889">
    <property type="component" value="Chromosome 6"/>
</dbReference>
<evidence type="ECO:0000256" key="11">
    <source>
        <dbReference type="ARBA" id="ARBA00022792"/>
    </source>
</evidence>
<evidence type="ECO:0000256" key="12">
    <source>
        <dbReference type="ARBA" id="ARBA00022840"/>
    </source>
</evidence>